<protein>
    <submittedName>
        <fullName evidence="2">Protein turtle homolog A</fullName>
    </submittedName>
</protein>
<name>A0AC54Z8J0_ORYAF</name>
<evidence type="ECO:0000313" key="1">
    <source>
        <dbReference type="Proteomes" id="UP000694850"/>
    </source>
</evidence>
<evidence type="ECO:0000313" key="2">
    <source>
        <dbReference type="RefSeq" id="XP_042637833.1"/>
    </source>
</evidence>
<sequence length="1179" mass="127181">MVWCLSLAIFSLVISQGADGRGKPEVVSVVGRVGESAVLGCDLLPPAGRPPLHVIEWLRFGFLLPIFIQFGLYSPRIDPDYVGRVRLQKGASLQIQGLRVEDQGWYECRVFFLDQHRPEDDFANGSWVHLTVNSPPQFQETPPPVLEVRELEPVTLRCVARGSPQPRVTWKLRGQDLGQGQVQVSLGLGRNGTLWIRRAERGSSGVYTCQASSTEGSATHATQLLVQGPPVIVVPPKNSTVNASQDVSLACQAEAYPANLTYSWFQDSINVFHISRLQSRVRILVDGSLRLQAAQPDDAGLYTCVPSNGLLHPPSASAYLTVLYPAQVISMPPETALPVGMRGVIQCPVRANPPLLFVSWTKDGQALQLDKFPGWSQGPEGSLFIALGNEDALGEYSCTPYNSLGTAGPSPVTRVLLKAPPAFIERPKEEYFQEVGRELLIPCSAQGDPPPIISWTKVGRALRGQAQVDSNSSLILRPLTKEAHGRWECSASNAVTRVATSTNVYVLGTSPHVVTNVSVVPLPKGANVSWEPGFDGGYLQRFSVWYTPLAKRPDRAHYDWVSLAVPVGAAHLLVQGLQPHTQYQFSILAQNKLGSGPFSEIVLSAPEGLPTTPAAPRLPPTEIPPPLSPPRGLVAVRTPRGVLLHWDPPELVPKKLDGYVLESRQGAQGWEVLDRAVRGTEMQLLVPGLIKDVFYEFRLVAFAGSYVSEPSNTANVSTSGLEVYPSRTQLPGLLPQPVLAGVVGGVCFLGVAVLVSILAACLMNRRRAARRRRKRLRQDPPLIFSPPGKSAPHSAPGSGSPDSVAKLKLQGSPAPSLRQSLLWGEPTGPPSPPPDLPPTWGPLPLEPICRGPDGRFVMGSSVGAPQGKSGPKQPEPRTPARRQVRSFDCSSSSPSGAPQPLCIADISPVGPTPAAPPSSLPGPGPLLQYLSLPFFREMNVDGDWPPLEDPSPVPPPDYMGTQPCSTSSLRLLDSVSPRAVLPGVLIGSGPPREPPYTALADWTLKERLLPGLLPAAPRGSLTSQSSGRGSASFLRPPSTAPSAGGSYLSPIPGDTSSWASGPERWPRREHVVTVSKRRNTSVDENYEWDSEFPGDTELLETLHLGLAGPRLRPEAEPELGNKTPEEGCTLNTAHAPGPEARCAALREEFLAFRRRRDATRARFPVYRQPVPHPEQATLL</sequence>
<accession>A0AC54Z8J0</accession>
<proteinExistence type="predicted"/>
<keyword evidence="1" id="KW-1185">Reference proteome</keyword>
<reference evidence="2" key="1">
    <citation type="submission" date="2025-08" db="UniProtKB">
        <authorList>
            <consortium name="RefSeq"/>
        </authorList>
    </citation>
    <scope>IDENTIFICATION</scope>
</reference>
<organism evidence="1 2">
    <name type="scientific">Orycteropus afer afer</name>
    <dbReference type="NCBI Taxonomy" id="1230840"/>
    <lineage>
        <taxon>Eukaryota</taxon>
        <taxon>Metazoa</taxon>
        <taxon>Chordata</taxon>
        <taxon>Craniata</taxon>
        <taxon>Vertebrata</taxon>
        <taxon>Euteleostomi</taxon>
        <taxon>Mammalia</taxon>
        <taxon>Eutheria</taxon>
        <taxon>Afrotheria</taxon>
        <taxon>Tubulidentata</taxon>
        <taxon>Orycteropodidae</taxon>
        <taxon>Orycteropus</taxon>
    </lineage>
</organism>
<dbReference type="Proteomes" id="UP000694850">
    <property type="component" value="Unplaced"/>
</dbReference>
<dbReference type="RefSeq" id="XP_042637833.1">
    <property type="nucleotide sequence ID" value="XM_042781899.1"/>
</dbReference>
<gene>
    <name evidence="2" type="primary">IGSF9</name>
</gene>